<dbReference type="AlphaFoldDB" id="A0A1I7WAH5"/>
<dbReference type="WBParaSite" id="Hba_01665">
    <property type="protein sequence ID" value="Hba_01665"/>
    <property type="gene ID" value="Hba_01665"/>
</dbReference>
<protein>
    <submittedName>
        <fullName evidence="2">Integrase</fullName>
    </submittedName>
</protein>
<keyword evidence="1" id="KW-1185">Reference proteome</keyword>
<evidence type="ECO:0000313" key="1">
    <source>
        <dbReference type="Proteomes" id="UP000095283"/>
    </source>
</evidence>
<proteinExistence type="predicted"/>
<sequence>MRAARRIRITTSFVPLSKQWHQYLV</sequence>
<accession>A0A1I7WAH5</accession>
<evidence type="ECO:0000313" key="2">
    <source>
        <dbReference type="WBParaSite" id="Hba_01665"/>
    </source>
</evidence>
<reference evidence="2" key="1">
    <citation type="submission" date="2016-11" db="UniProtKB">
        <authorList>
            <consortium name="WormBaseParasite"/>
        </authorList>
    </citation>
    <scope>IDENTIFICATION</scope>
</reference>
<organism evidence="1 2">
    <name type="scientific">Heterorhabditis bacteriophora</name>
    <name type="common">Entomopathogenic nematode worm</name>
    <dbReference type="NCBI Taxonomy" id="37862"/>
    <lineage>
        <taxon>Eukaryota</taxon>
        <taxon>Metazoa</taxon>
        <taxon>Ecdysozoa</taxon>
        <taxon>Nematoda</taxon>
        <taxon>Chromadorea</taxon>
        <taxon>Rhabditida</taxon>
        <taxon>Rhabditina</taxon>
        <taxon>Rhabditomorpha</taxon>
        <taxon>Strongyloidea</taxon>
        <taxon>Heterorhabditidae</taxon>
        <taxon>Heterorhabditis</taxon>
    </lineage>
</organism>
<name>A0A1I7WAH5_HETBA</name>
<dbReference type="Proteomes" id="UP000095283">
    <property type="component" value="Unplaced"/>
</dbReference>